<dbReference type="EMBL" id="CP036426">
    <property type="protein sequence ID" value="QDV34669.1"/>
    <property type="molecule type" value="Genomic_DNA"/>
</dbReference>
<feature type="region of interest" description="Disordered" evidence="1">
    <location>
        <begin position="1"/>
        <end position="46"/>
    </location>
</feature>
<evidence type="ECO:0000256" key="1">
    <source>
        <dbReference type="SAM" id="MobiDB-lite"/>
    </source>
</evidence>
<dbReference type="KEGG" id="tpla:ElP_25610"/>
<dbReference type="Proteomes" id="UP000317835">
    <property type="component" value="Chromosome"/>
</dbReference>
<organism evidence="2 3">
    <name type="scientific">Tautonia plasticadhaerens</name>
    <dbReference type="NCBI Taxonomy" id="2527974"/>
    <lineage>
        <taxon>Bacteria</taxon>
        <taxon>Pseudomonadati</taxon>
        <taxon>Planctomycetota</taxon>
        <taxon>Planctomycetia</taxon>
        <taxon>Isosphaerales</taxon>
        <taxon>Isosphaeraceae</taxon>
        <taxon>Tautonia</taxon>
    </lineage>
</organism>
<keyword evidence="3" id="KW-1185">Reference proteome</keyword>
<dbReference type="AlphaFoldDB" id="A0A518H1E9"/>
<reference evidence="2 3" key="1">
    <citation type="submission" date="2019-02" db="EMBL/GenBank/DDBJ databases">
        <title>Deep-cultivation of Planctomycetes and their phenomic and genomic characterization uncovers novel biology.</title>
        <authorList>
            <person name="Wiegand S."/>
            <person name="Jogler M."/>
            <person name="Boedeker C."/>
            <person name="Pinto D."/>
            <person name="Vollmers J."/>
            <person name="Rivas-Marin E."/>
            <person name="Kohn T."/>
            <person name="Peeters S.H."/>
            <person name="Heuer A."/>
            <person name="Rast P."/>
            <person name="Oberbeckmann S."/>
            <person name="Bunk B."/>
            <person name="Jeske O."/>
            <person name="Meyerdierks A."/>
            <person name="Storesund J.E."/>
            <person name="Kallscheuer N."/>
            <person name="Luecker S."/>
            <person name="Lage O.M."/>
            <person name="Pohl T."/>
            <person name="Merkel B.J."/>
            <person name="Hornburger P."/>
            <person name="Mueller R.-W."/>
            <person name="Bruemmer F."/>
            <person name="Labrenz M."/>
            <person name="Spormann A.M."/>
            <person name="Op den Camp H."/>
            <person name="Overmann J."/>
            <person name="Amann R."/>
            <person name="Jetten M.S.M."/>
            <person name="Mascher T."/>
            <person name="Medema M.H."/>
            <person name="Devos D.P."/>
            <person name="Kaster A.-K."/>
            <person name="Ovreas L."/>
            <person name="Rohde M."/>
            <person name="Galperin M.Y."/>
            <person name="Jogler C."/>
        </authorList>
    </citation>
    <scope>NUCLEOTIDE SEQUENCE [LARGE SCALE GENOMIC DNA]</scope>
    <source>
        <strain evidence="2 3">ElP</strain>
    </source>
</reference>
<gene>
    <name evidence="2" type="ORF">ElP_25610</name>
</gene>
<protein>
    <submittedName>
        <fullName evidence="2">Uncharacterized protein</fullName>
    </submittedName>
</protein>
<sequence>MESPREPNPADGHSALPAGSAGADRSPAQRSGTFDPGVIEDIQIKA</sequence>
<proteinExistence type="predicted"/>
<accession>A0A518H1E9</accession>
<name>A0A518H1E9_9BACT</name>
<evidence type="ECO:0000313" key="2">
    <source>
        <dbReference type="EMBL" id="QDV34669.1"/>
    </source>
</evidence>
<evidence type="ECO:0000313" key="3">
    <source>
        <dbReference type="Proteomes" id="UP000317835"/>
    </source>
</evidence>